<evidence type="ECO:0000256" key="5">
    <source>
        <dbReference type="ARBA" id="ARBA00023014"/>
    </source>
</evidence>
<dbReference type="PROSITE" id="PS50926">
    <property type="entry name" value="TRAM"/>
    <property type="match status" value="1"/>
</dbReference>
<keyword evidence="2 6" id="KW-0489">Methyltransferase</keyword>
<keyword evidence="4 6" id="KW-0949">S-adenosyl-L-methionine</keyword>
<keyword evidence="1" id="KW-0004">4Fe-4S</keyword>
<dbReference type="SUPFAM" id="SSF50249">
    <property type="entry name" value="Nucleic acid-binding proteins"/>
    <property type="match status" value="1"/>
</dbReference>
<dbReference type="FunFam" id="3.40.50.150:FF:000009">
    <property type="entry name" value="23S rRNA (Uracil(1939)-C(5))-methyltransferase RlmD"/>
    <property type="match status" value="1"/>
</dbReference>
<feature type="active site" description="Nucleophile" evidence="6">
    <location>
        <position position="474"/>
    </location>
</feature>
<dbReference type="PANTHER" id="PTHR11061:SF45">
    <property type="match status" value="1"/>
</dbReference>
<dbReference type="Gene3D" id="2.40.50.1070">
    <property type="match status" value="1"/>
</dbReference>
<dbReference type="InterPro" id="IPR012340">
    <property type="entry name" value="NA-bd_OB-fold"/>
</dbReference>
<organism evidence="10 11">
    <name type="scientific">Paenibacillus rigui</name>
    <dbReference type="NCBI Taxonomy" id="554312"/>
    <lineage>
        <taxon>Bacteria</taxon>
        <taxon>Bacillati</taxon>
        <taxon>Bacillota</taxon>
        <taxon>Bacilli</taxon>
        <taxon>Bacillales</taxon>
        <taxon>Paenibacillaceae</taxon>
        <taxon>Paenibacillus</taxon>
    </lineage>
</organism>
<dbReference type="PROSITE" id="PS01230">
    <property type="entry name" value="TRMA_1"/>
    <property type="match status" value="1"/>
</dbReference>
<dbReference type="Gene3D" id="2.40.50.140">
    <property type="entry name" value="Nucleic acid-binding proteins"/>
    <property type="match status" value="1"/>
</dbReference>
<proteinExistence type="inferred from homology"/>
<dbReference type="GO" id="GO:0070041">
    <property type="term" value="F:rRNA (uridine-C5-)-methyltransferase activity"/>
    <property type="evidence" value="ECO:0007669"/>
    <property type="project" value="UniProtKB-ARBA"/>
</dbReference>
<dbReference type="InterPro" id="IPR010280">
    <property type="entry name" value="U5_MeTrfase_fam"/>
</dbReference>
<dbReference type="GO" id="GO:0070475">
    <property type="term" value="P:rRNA base methylation"/>
    <property type="evidence" value="ECO:0007669"/>
    <property type="project" value="TreeGrafter"/>
</dbReference>
<dbReference type="NCBIfam" id="TIGR00479">
    <property type="entry name" value="rumA"/>
    <property type="match status" value="1"/>
</dbReference>
<dbReference type="AlphaFoldDB" id="A0A229UXY6"/>
<feature type="compositionally biased region" description="Basic residues" evidence="8">
    <location>
        <begin position="1"/>
        <end position="11"/>
    </location>
</feature>
<evidence type="ECO:0000256" key="4">
    <source>
        <dbReference type="ARBA" id="ARBA00022691"/>
    </source>
</evidence>
<dbReference type="SUPFAM" id="SSF53335">
    <property type="entry name" value="S-adenosyl-L-methionine-dependent methyltransferases"/>
    <property type="match status" value="1"/>
</dbReference>
<protein>
    <submittedName>
        <fullName evidence="10">23S rRNA (Uracil(1939)-C(5))-methyltransferase RlmD</fullName>
    </submittedName>
</protein>
<evidence type="ECO:0000259" key="9">
    <source>
        <dbReference type="PROSITE" id="PS50926"/>
    </source>
</evidence>
<dbReference type="OrthoDB" id="9804590at2"/>
<evidence type="ECO:0000256" key="3">
    <source>
        <dbReference type="ARBA" id="ARBA00022679"/>
    </source>
</evidence>
<dbReference type="InterPro" id="IPR029063">
    <property type="entry name" value="SAM-dependent_MTases_sf"/>
</dbReference>
<keyword evidence="5" id="KW-0411">Iron-sulfur</keyword>
<dbReference type="PROSITE" id="PS01231">
    <property type="entry name" value="TRMA_2"/>
    <property type="match status" value="1"/>
</dbReference>
<feature type="binding site" evidence="6">
    <location>
        <position position="349"/>
    </location>
    <ligand>
        <name>S-adenosyl-L-methionine</name>
        <dbReference type="ChEBI" id="CHEBI:59789"/>
    </ligand>
</feature>
<feature type="binding site" evidence="6">
    <location>
        <position position="378"/>
    </location>
    <ligand>
        <name>S-adenosyl-L-methionine</name>
        <dbReference type="ChEBI" id="CHEBI:59789"/>
    </ligand>
</feature>
<dbReference type="InterPro" id="IPR002792">
    <property type="entry name" value="TRAM_dom"/>
</dbReference>
<feature type="binding site" evidence="6">
    <location>
        <position position="447"/>
    </location>
    <ligand>
        <name>S-adenosyl-L-methionine</name>
        <dbReference type="ChEBI" id="CHEBI:59789"/>
    </ligand>
</feature>
<dbReference type="FunFam" id="2.40.50.140:FF:000097">
    <property type="entry name" value="23S rRNA (uracil(1939)-C(5))-methyltransferase RlmD"/>
    <property type="match status" value="1"/>
</dbReference>
<dbReference type="EMBL" id="NMQW01000001">
    <property type="protein sequence ID" value="OXM88346.1"/>
    <property type="molecule type" value="Genomic_DNA"/>
</dbReference>
<evidence type="ECO:0000256" key="7">
    <source>
        <dbReference type="PROSITE-ProRule" id="PRU10015"/>
    </source>
</evidence>
<dbReference type="Gene3D" id="3.40.50.150">
    <property type="entry name" value="Vaccinia Virus protein VP39"/>
    <property type="match status" value="1"/>
</dbReference>
<reference evidence="10 11" key="1">
    <citation type="submission" date="2017-07" db="EMBL/GenBank/DDBJ databases">
        <title>Genome sequencing and assembly of Paenibacillus rigui.</title>
        <authorList>
            <person name="Mayilraj S."/>
        </authorList>
    </citation>
    <scope>NUCLEOTIDE SEQUENCE [LARGE SCALE GENOMIC DNA]</scope>
    <source>
        <strain evidence="10 11">JCM 16352</strain>
    </source>
</reference>
<dbReference type="Pfam" id="PF01938">
    <property type="entry name" value="TRAM"/>
    <property type="match status" value="1"/>
</dbReference>
<name>A0A229UXY6_9BACL</name>
<dbReference type="CDD" id="cd02440">
    <property type="entry name" value="AdoMet_MTases"/>
    <property type="match status" value="1"/>
</dbReference>
<dbReference type="PANTHER" id="PTHR11061">
    <property type="entry name" value="RNA M5U METHYLTRANSFERASE"/>
    <property type="match status" value="1"/>
</dbReference>
<dbReference type="GO" id="GO:0051539">
    <property type="term" value="F:4 iron, 4 sulfur cluster binding"/>
    <property type="evidence" value="ECO:0007669"/>
    <property type="project" value="UniProtKB-KW"/>
</dbReference>
<dbReference type="FunFam" id="2.40.50.1070:FF:000003">
    <property type="entry name" value="23S rRNA (Uracil-5-)-methyltransferase RumA"/>
    <property type="match status" value="1"/>
</dbReference>
<evidence type="ECO:0000313" key="10">
    <source>
        <dbReference type="EMBL" id="OXM88346.1"/>
    </source>
</evidence>
<dbReference type="Pfam" id="PF05958">
    <property type="entry name" value="tRNA_U5-meth_tr"/>
    <property type="match status" value="1"/>
</dbReference>
<keyword evidence="1" id="KW-0479">Metal-binding</keyword>
<feature type="domain" description="TRAM" evidence="9">
    <location>
        <begin position="66"/>
        <end position="124"/>
    </location>
</feature>
<feature type="region of interest" description="Disordered" evidence="8">
    <location>
        <begin position="1"/>
        <end position="68"/>
    </location>
</feature>
<dbReference type="InterPro" id="IPR030391">
    <property type="entry name" value="MeTrfase_TrmA_CS"/>
</dbReference>
<evidence type="ECO:0000256" key="2">
    <source>
        <dbReference type="ARBA" id="ARBA00022603"/>
    </source>
</evidence>
<dbReference type="InterPro" id="IPR030390">
    <property type="entry name" value="MeTrfase_TrmA_AS"/>
</dbReference>
<sequence length="517" mass="56998">MNKKNDHHHKPNPFNPTKRPAGGVEKAGAAPYQAADRQRKSKRLGGKPFPSNQKNGSKPYGGTGEDVKPGDRIIVTIKRIGINGEGVGYYKRKAVFIDGALPNEVVKADVLKAESNYITARLVDIEKRSPDRQQPPCPVYDACGGCQLQHMTYPAQLRAKEELVREAFSRYTPALKELPMRPILGMDNPWGYRNKAQLQAGWQDEQLITGLYSPGSHRVVDISGCAVQDPAINEVTDTVKAILTRLNIAPYQERTRQGTLRTLVTRVGRQSGTVQLTLITATEQLPSREALIAAIRKELPMVTTIAQNINATSTPLIFGEETRVLWGSEHLDEQLGDLSFSLSPRAFFQLNPEQTVKLYNAAKEAAGLTGEELVVDAYCGTGTIGLWLAPYAKQVRGIELIPEAVEDARRNARLSHAANAEFYVGHAETLLPEWVKRGIRPDVVVVDPPRTGCDRRLLSAIAAARPARLVYVSCNPSTLAKDCQVLLESGYRLAWAQPVDMFPQTSHVECLILMVLN</sequence>
<gene>
    <name evidence="10" type="ORF">CF651_00315</name>
</gene>
<keyword evidence="1" id="KW-0408">Iron</keyword>
<feature type="binding site" evidence="6">
    <location>
        <position position="399"/>
    </location>
    <ligand>
        <name>S-adenosyl-L-methionine</name>
        <dbReference type="ChEBI" id="CHEBI:59789"/>
    </ligand>
</feature>
<evidence type="ECO:0000256" key="8">
    <source>
        <dbReference type="SAM" id="MobiDB-lite"/>
    </source>
</evidence>
<keyword evidence="11" id="KW-1185">Reference proteome</keyword>
<evidence type="ECO:0000313" key="11">
    <source>
        <dbReference type="Proteomes" id="UP000215509"/>
    </source>
</evidence>
<evidence type="ECO:0000256" key="6">
    <source>
        <dbReference type="PROSITE-ProRule" id="PRU01024"/>
    </source>
</evidence>
<keyword evidence="3 6" id="KW-0808">Transferase</keyword>
<dbReference type="Proteomes" id="UP000215509">
    <property type="component" value="Unassembled WGS sequence"/>
</dbReference>
<feature type="active site" evidence="7">
    <location>
        <position position="474"/>
    </location>
</feature>
<comment type="caution">
    <text evidence="10">The sequence shown here is derived from an EMBL/GenBank/DDBJ whole genome shotgun (WGS) entry which is preliminary data.</text>
</comment>
<dbReference type="RefSeq" id="WP_094012846.1">
    <property type="nucleotide sequence ID" value="NZ_NMQW01000001.1"/>
</dbReference>
<dbReference type="PROSITE" id="PS51687">
    <property type="entry name" value="SAM_MT_RNA_M5U"/>
    <property type="match status" value="1"/>
</dbReference>
<evidence type="ECO:0000256" key="1">
    <source>
        <dbReference type="ARBA" id="ARBA00022485"/>
    </source>
</evidence>
<accession>A0A229UXY6</accession>
<comment type="similarity">
    <text evidence="6">Belongs to the class I-like SAM-binding methyltransferase superfamily. RNA M5U methyltransferase family.</text>
</comment>